<keyword evidence="5" id="KW-1185">Reference proteome</keyword>
<feature type="compositionally biased region" description="Basic and acidic residues" evidence="2">
    <location>
        <begin position="331"/>
        <end position="345"/>
    </location>
</feature>
<feature type="compositionally biased region" description="Low complexity" evidence="2">
    <location>
        <begin position="622"/>
        <end position="637"/>
    </location>
</feature>
<dbReference type="PROSITE" id="PS00028">
    <property type="entry name" value="ZINC_FINGER_C2H2_1"/>
    <property type="match status" value="1"/>
</dbReference>
<dbReference type="Proteomes" id="UP001287286">
    <property type="component" value="Unassembled WGS sequence"/>
</dbReference>
<comment type="caution">
    <text evidence="4">The sequence shown here is derived from an EMBL/GenBank/DDBJ whole genome shotgun (WGS) entry which is preliminary data.</text>
</comment>
<feature type="compositionally biased region" description="Low complexity" evidence="2">
    <location>
        <begin position="789"/>
        <end position="800"/>
    </location>
</feature>
<dbReference type="EMBL" id="JAWRVI010000008">
    <property type="protein sequence ID" value="KAK4092582.1"/>
    <property type="molecule type" value="Genomic_DNA"/>
</dbReference>
<name>A0ABR0C8J4_PURLI</name>
<feature type="compositionally biased region" description="Basic and acidic residues" evidence="2">
    <location>
        <begin position="1271"/>
        <end position="1292"/>
    </location>
</feature>
<dbReference type="PROSITE" id="PS50157">
    <property type="entry name" value="ZINC_FINGER_C2H2_2"/>
    <property type="match status" value="1"/>
</dbReference>
<keyword evidence="1" id="KW-0479">Metal-binding</keyword>
<feature type="region of interest" description="Disordered" evidence="2">
    <location>
        <begin position="863"/>
        <end position="921"/>
    </location>
</feature>
<feature type="compositionally biased region" description="Polar residues" evidence="2">
    <location>
        <begin position="1225"/>
        <end position="1235"/>
    </location>
</feature>
<protein>
    <recommendedName>
        <fullName evidence="3">C2H2-type domain-containing protein</fullName>
    </recommendedName>
</protein>
<organism evidence="4 5">
    <name type="scientific">Purpureocillium lilacinum</name>
    <name type="common">Paecilomyces lilacinus</name>
    <dbReference type="NCBI Taxonomy" id="33203"/>
    <lineage>
        <taxon>Eukaryota</taxon>
        <taxon>Fungi</taxon>
        <taxon>Dikarya</taxon>
        <taxon>Ascomycota</taxon>
        <taxon>Pezizomycotina</taxon>
        <taxon>Sordariomycetes</taxon>
        <taxon>Hypocreomycetidae</taxon>
        <taxon>Hypocreales</taxon>
        <taxon>Ophiocordycipitaceae</taxon>
        <taxon>Purpureocillium</taxon>
    </lineage>
</organism>
<feature type="region of interest" description="Disordered" evidence="2">
    <location>
        <begin position="1104"/>
        <end position="1250"/>
    </location>
</feature>
<feature type="region of interest" description="Disordered" evidence="2">
    <location>
        <begin position="41"/>
        <end position="60"/>
    </location>
</feature>
<feature type="region of interest" description="Disordered" evidence="2">
    <location>
        <begin position="279"/>
        <end position="356"/>
    </location>
</feature>
<reference evidence="4 5" key="1">
    <citation type="journal article" date="2024" name="Microbiol. Resour. Announc.">
        <title>Genome annotations for the ascomycete fungi Trichoderma harzianum, Trichoderma aggressivum, and Purpureocillium lilacinum.</title>
        <authorList>
            <person name="Beijen E.P.W."/>
            <person name="Ohm R.A."/>
        </authorList>
    </citation>
    <scope>NUCLEOTIDE SEQUENCE [LARGE SCALE GENOMIC DNA]</scope>
    <source>
        <strain evidence="4 5">CBS 150709</strain>
    </source>
</reference>
<feature type="compositionally biased region" description="Low complexity" evidence="2">
    <location>
        <begin position="1120"/>
        <end position="1129"/>
    </location>
</feature>
<feature type="region of interest" description="Disordered" evidence="2">
    <location>
        <begin position="1264"/>
        <end position="1320"/>
    </location>
</feature>
<keyword evidence="1" id="KW-0862">Zinc</keyword>
<dbReference type="InterPro" id="IPR013087">
    <property type="entry name" value="Znf_C2H2_type"/>
</dbReference>
<gene>
    <name evidence="4" type="ORF">Purlil1_3203</name>
</gene>
<proteinExistence type="predicted"/>
<feature type="compositionally biased region" description="Polar residues" evidence="2">
    <location>
        <begin position="1167"/>
        <end position="1184"/>
    </location>
</feature>
<evidence type="ECO:0000259" key="3">
    <source>
        <dbReference type="PROSITE" id="PS50157"/>
    </source>
</evidence>
<feature type="region of interest" description="Disordered" evidence="2">
    <location>
        <begin position="440"/>
        <end position="459"/>
    </location>
</feature>
<accession>A0ABR0C8J4</accession>
<feature type="domain" description="C2H2-type" evidence="3">
    <location>
        <begin position="1049"/>
        <end position="1076"/>
    </location>
</feature>
<feature type="region of interest" description="Disordered" evidence="2">
    <location>
        <begin position="1"/>
        <end position="33"/>
    </location>
</feature>
<evidence type="ECO:0000256" key="2">
    <source>
        <dbReference type="SAM" id="MobiDB-lite"/>
    </source>
</evidence>
<feature type="compositionally biased region" description="Low complexity" evidence="2">
    <location>
        <begin position="898"/>
        <end position="910"/>
    </location>
</feature>
<feature type="region of interest" description="Disordered" evidence="2">
    <location>
        <begin position="602"/>
        <end position="694"/>
    </location>
</feature>
<evidence type="ECO:0000313" key="4">
    <source>
        <dbReference type="EMBL" id="KAK4092582.1"/>
    </source>
</evidence>
<feature type="compositionally biased region" description="Polar residues" evidence="2">
    <location>
        <begin position="876"/>
        <end position="887"/>
    </location>
</feature>
<feature type="region of interest" description="Disordered" evidence="2">
    <location>
        <begin position="548"/>
        <end position="574"/>
    </location>
</feature>
<feature type="region of interest" description="Disordered" evidence="2">
    <location>
        <begin position="789"/>
        <end position="816"/>
    </location>
</feature>
<feature type="region of interest" description="Disordered" evidence="2">
    <location>
        <begin position="384"/>
        <end position="407"/>
    </location>
</feature>
<sequence length="1320" mass="140403">MDALRLWSRVPNRPGNPLLATPPADASTASEGRMDELHCAASPFGRRREPDVEGVPTSHFGPWPPVHTLNVSSAPDRPALGASTAKWLCSICSFSLDSASSPLNAGAFDVVVQQIPQPLLGQSTCYLGWSPPAEIRAARYPASSPSPAGADGNEAGHDLVVQRWPLRTQSSPAYDGGRPWGDESVHLTVTRRRSAPTRLLNVLAATYPSMRHADAVGAGWLAALACSVGAGVGGVLAASGRATHGFMALSPLYEVVCSRDEKSAVGQVLARMPSHWLRMPHRGTQPPGRLTKVPWPNEAPPLLNPGTCPAKDEHQHHQHRHQGQPGTATLGRDRTGRRLQGRETSEPIDEATRAAAAASTSISSRLVGMVSMSCGLVSDPPTPLPFGGHARPRAPPPCEQDSRLPNATPAPLLAPVIARCLSLDHGDDDSPAEIAEELEGLSSAAASTSRDRQLSSEAQMDDVIAGERFTALDGGAWDPSIGLHCSPICTFIHGRYPHEYRHTCTTPNRKAAIVHPIAGEHVSRPQCINSCRDADACSSSPVRLGRSWRAHQSTASAHARHASAGQPATGQVARRPPLIAAGQRGASASPAWLCFTVEAQLPDQPSPSAGREPWTPGDSIPRRTSATVDASTATSSRSPERSPRLTRRQARAGAGAGSPKKDHGHGPWIQQQPAEPTHPPKTRPDDHLDTGRQPMAWLSSPHRQAVATGGPSGPPPPARFASLTPRACAWTVTSPNGRTTPIASRRCLPVIATLGAPSNAFSPHSLCPAPRARPTSVGPTAMACYARTPPSAPSRSCRASAHTHTPPFPVARRQAGRRPVPVPKYYFSSSLHVARDSASPLQLSRPQRRLTVQFVFLDFANNPEQRSHSPGEASLPHSSSTTPSEMQPSARPLTHQRPSLSSSSPSGLPGRQAHARTNSHSHSLLTGALNANHRVTRRKSVTTNNGPNFAALTAAVAGGEQTAAMPIANAARRNTTSKARVGSLPSPPASLPLHKTVPEIVKDSSAIDDETHDGSADEAATKFQKARIRRASDGQPLAKESKKSNRVEVRCEKCGKGYKHSSCLTKHLWEHTPEWSYTSKLLISKHQQVQLLEAASVLVAMNGKESTTTPPDSAKDSASEPDSASPAASGYSEQPERQSSADTTPPPMTDGINFASSYRDTSEFARSYQSGSLKPSFMSGSIPSGTGFGHSRQPSHERRPPSSGANRTGQEDRDLAAAVELLSCSFGSNNGSHGTVTLPADAPPVPPVPAQYLDQASSLASASFINSFPRRQPESFTRGELRRGSEDVKMEDSGDDDDFDMRSRARSDEDDDGVFGRMEE</sequence>
<evidence type="ECO:0000313" key="5">
    <source>
        <dbReference type="Proteomes" id="UP001287286"/>
    </source>
</evidence>
<evidence type="ECO:0000256" key="1">
    <source>
        <dbReference type="PROSITE-ProRule" id="PRU00042"/>
    </source>
</evidence>
<keyword evidence="1" id="KW-0863">Zinc-finger</keyword>